<protein>
    <recommendedName>
        <fullName evidence="3">DUF551 domain-containing protein</fullName>
    </recommendedName>
</protein>
<reference evidence="1 2" key="1">
    <citation type="submission" date="2016-10" db="EMBL/GenBank/DDBJ databases">
        <authorList>
            <person name="de Groot N.N."/>
        </authorList>
    </citation>
    <scope>NUCLEOTIDE SEQUENCE [LARGE SCALE GENOMIC DNA]</scope>
    <source>
        <strain evidence="1 2">DSM 26130</strain>
    </source>
</reference>
<dbReference type="Proteomes" id="UP000198598">
    <property type="component" value="Unassembled WGS sequence"/>
</dbReference>
<evidence type="ECO:0008006" key="3">
    <source>
        <dbReference type="Google" id="ProtNLM"/>
    </source>
</evidence>
<gene>
    <name evidence="1" type="ORF">SAMN05216167_11939</name>
</gene>
<dbReference type="EMBL" id="FOLQ01000019">
    <property type="protein sequence ID" value="SFE76604.1"/>
    <property type="molecule type" value="Genomic_DNA"/>
</dbReference>
<name>A0A1I2D7X8_9BACT</name>
<keyword evidence="2" id="KW-1185">Reference proteome</keyword>
<evidence type="ECO:0000313" key="1">
    <source>
        <dbReference type="EMBL" id="SFE76604.1"/>
    </source>
</evidence>
<sequence>MNQKASSINWINIRDQQPMGEIQVLAIGHQDEMLIGLCYRQGDGFNCKAESAILENVSHWLNLGELRSLLHLQRPDQ</sequence>
<accession>A0A1I2D7X8</accession>
<dbReference type="RefSeq" id="WP_093832679.1">
    <property type="nucleotide sequence ID" value="NZ_FOLQ01000019.1"/>
</dbReference>
<proteinExistence type="predicted"/>
<organism evidence="1 2">
    <name type="scientific">Spirosoma endophyticum</name>
    <dbReference type="NCBI Taxonomy" id="662367"/>
    <lineage>
        <taxon>Bacteria</taxon>
        <taxon>Pseudomonadati</taxon>
        <taxon>Bacteroidota</taxon>
        <taxon>Cytophagia</taxon>
        <taxon>Cytophagales</taxon>
        <taxon>Cytophagaceae</taxon>
        <taxon>Spirosoma</taxon>
    </lineage>
</organism>
<dbReference type="OrthoDB" id="970104at2"/>
<evidence type="ECO:0000313" key="2">
    <source>
        <dbReference type="Proteomes" id="UP000198598"/>
    </source>
</evidence>
<dbReference type="STRING" id="662367.SAMN05216167_11939"/>
<dbReference type="AlphaFoldDB" id="A0A1I2D7X8"/>